<evidence type="ECO:0000256" key="1">
    <source>
        <dbReference type="SAM" id="Coils"/>
    </source>
</evidence>
<evidence type="ECO:0000313" key="4">
    <source>
        <dbReference type="Proteomes" id="UP000073492"/>
    </source>
</evidence>
<comment type="caution">
    <text evidence="3">The sequence shown here is derived from an EMBL/GenBank/DDBJ whole genome shotgun (WGS) entry which is preliminary data.</text>
</comment>
<accession>A0A139I3I9</accession>
<dbReference type="InterPro" id="IPR037738">
    <property type="entry name" value="Ecm13-like"/>
</dbReference>
<feature type="region of interest" description="Disordered" evidence="2">
    <location>
        <begin position="110"/>
        <end position="210"/>
    </location>
</feature>
<gene>
    <name evidence="3" type="ORF">AC579_2130</name>
</gene>
<dbReference type="PANTHER" id="PTHR36826">
    <property type="entry name" value="PROTEIN ECM13"/>
    <property type="match status" value="1"/>
</dbReference>
<dbReference type="OrthoDB" id="5431245at2759"/>
<organism evidence="3 4">
    <name type="scientific">Pseudocercospora musae</name>
    <dbReference type="NCBI Taxonomy" id="113226"/>
    <lineage>
        <taxon>Eukaryota</taxon>
        <taxon>Fungi</taxon>
        <taxon>Dikarya</taxon>
        <taxon>Ascomycota</taxon>
        <taxon>Pezizomycotina</taxon>
        <taxon>Dothideomycetes</taxon>
        <taxon>Dothideomycetidae</taxon>
        <taxon>Mycosphaerellales</taxon>
        <taxon>Mycosphaerellaceae</taxon>
        <taxon>Pseudocercospora</taxon>
    </lineage>
</organism>
<evidence type="ECO:0000313" key="3">
    <source>
        <dbReference type="EMBL" id="KXT09259.1"/>
    </source>
</evidence>
<reference evidence="3 4" key="1">
    <citation type="submission" date="2015-07" db="EMBL/GenBank/DDBJ databases">
        <title>Comparative genomics of the Sigatoka disease complex on banana suggests a link between parallel evolutionary changes in Pseudocercospora fijiensis and Pseudocercospora eumusae and increased virulence on the banana host.</title>
        <authorList>
            <person name="Chang T.-C."/>
            <person name="Salvucci A."/>
            <person name="Crous P.W."/>
            <person name="Stergiopoulos I."/>
        </authorList>
    </citation>
    <scope>NUCLEOTIDE SEQUENCE [LARGE SCALE GENOMIC DNA]</scope>
    <source>
        <strain evidence="3 4">CBS 116634</strain>
    </source>
</reference>
<protein>
    <submittedName>
        <fullName evidence="3">Uncharacterized protein</fullName>
    </submittedName>
</protein>
<sequence>MTSHLRLQASFEPFTANATYQTSPTLPPAKKQKMSLTQTYFVASTARTKLGREAGRADHDLRLLVGHANLLDSLMVELADAEREQEAWFNQSVKKASKPEEARHVQWIDTIAEEDDDDDSDVESDDGSDIYDEDAEMFNIPLKKIRSPPVEVSSEEIDEEADSDDEFDDEHALIRVPLQHSPPELTLDSESDSEDESMPSSPVQPAFELSKKERQAITTTHFYSKPQSIENLLAQQHQQPMIAAC</sequence>
<keyword evidence="1" id="KW-0175">Coiled coil</keyword>
<evidence type="ECO:0000256" key="2">
    <source>
        <dbReference type="SAM" id="MobiDB-lite"/>
    </source>
</evidence>
<keyword evidence="4" id="KW-1185">Reference proteome</keyword>
<feature type="compositionally biased region" description="Acidic residues" evidence="2">
    <location>
        <begin position="153"/>
        <end position="169"/>
    </location>
</feature>
<feature type="compositionally biased region" description="Acidic residues" evidence="2">
    <location>
        <begin position="187"/>
        <end position="197"/>
    </location>
</feature>
<proteinExistence type="predicted"/>
<dbReference type="STRING" id="113226.A0A139I3I9"/>
<feature type="coiled-coil region" evidence="1">
    <location>
        <begin position="64"/>
        <end position="91"/>
    </location>
</feature>
<name>A0A139I3I9_9PEZI</name>
<dbReference type="AlphaFoldDB" id="A0A139I3I9"/>
<dbReference type="Proteomes" id="UP000073492">
    <property type="component" value="Unassembled WGS sequence"/>
</dbReference>
<feature type="compositionally biased region" description="Acidic residues" evidence="2">
    <location>
        <begin position="111"/>
        <end position="136"/>
    </location>
</feature>
<dbReference type="EMBL" id="LFZO01000358">
    <property type="protein sequence ID" value="KXT09259.1"/>
    <property type="molecule type" value="Genomic_DNA"/>
</dbReference>
<dbReference type="PANTHER" id="PTHR36826:SF1">
    <property type="entry name" value="PROTEIN ECM13"/>
    <property type="match status" value="1"/>
</dbReference>